<gene>
    <name evidence="1" type="ORF">UFOVP218_59</name>
</gene>
<name>A0A6J7WPR2_9CAUD</name>
<accession>A0A6J7WPR2</accession>
<evidence type="ECO:0000313" key="1">
    <source>
        <dbReference type="EMBL" id="CAB5218692.1"/>
    </source>
</evidence>
<dbReference type="EMBL" id="LR798261">
    <property type="protein sequence ID" value="CAB5218692.1"/>
    <property type="molecule type" value="Genomic_DNA"/>
</dbReference>
<proteinExistence type="predicted"/>
<sequence>MNKKIEDLAYTTGMFCDGTPDSWDSQAINNFALNIINDVLQHIHQTPTQQLIATTFDLQLVQATKQNIVKHIRNNYGITQN</sequence>
<protein>
    <submittedName>
        <fullName evidence="1">Uncharacterized protein</fullName>
    </submittedName>
</protein>
<organism evidence="1">
    <name type="scientific">uncultured Caudovirales phage</name>
    <dbReference type="NCBI Taxonomy" id="2100421"/>
    <lineage>
        <taxon>Viruses</taxon>
        <taxon>Duplodnaviria</taxon>
        <taxon>Heunggongvirae</taxon>
        <taxon>Uroviricota</taxon>
        <taxon>Caudoviricetes</taxon>
        <taxon>Peduoviridae</taxon>
        <taxon>Maltschvirus</taxon>
        <taxon>Maltschvirus maltsch</taxon>
    </lineage>
</organism>
<reference evidence="1" key="1">
    <citation type="submission" date="2020-05" db="EMBL/GenBank/DDBJ databases">
        <authorList>
            <person name="Chiriac C."/>
            <person name="Salcher M."/>
            <person name="Ghai R."/>
            <person name="Kavagutti S V."/>
        </authorList>
    </citation>
    <scope>NUCLEOTIDE SEQUENCE</scope>
</reference>